<dbReference type="GO" id="GO:0006508">
    <property type="term" value="P:proteolysis"/>
    <property type="evidence" value="ECO:0007669"/>
    <property type="project" value="UniProtKB-KW"/>
</dbReference>
<comment type="caution">
    <text evidence="9">The sequence shown here is derived from an EMBL/GenBank/DDBJ whole genome shotgun (WGS) entry which is preliminary data.</text>
</comment>
<evidence type="ECO:0000313" key="10">
    <source>
        <dbReference type="Proteomes" id="UP000807785"/>
    </source>
</evidence>
<dbReference type="Proteomes" id="UP000807785">
    <property type="component" value="Unassembled WGS sequence"/>
</dbReference>
<organism evidence="9 10">
    <name type="scientific">Candidatus Methylophosphatis roskildensis</name>
    <dbReference type="NCBI Taxonomy" id="2899263"/>
    <lineage>
        <taxon>Bacteria</taxon>
        <taxon>Pseudomonadati</taxon>
        <taxon>Pseudomonadota</taxon>
        <taxon>Betaproteobacteria</taxon>
        <taxon>Nitrosomonadales</taxon>
        <taxon>Sterolibacteriaceae</taxon>
        <taxon>Candidatus Methylophosphatis</taxon>
    </lineage>
</organism>
<comment type="similarity">
    <text evidence="1 8">Belongs to the SOS response-associated peptidase family.</text>
</comment>
<dbReference type="InterPro" id="IPR036590">
    <property type="entry name" value="SRAP-like"/>
</dbReference>
<keyword evidence="7" id="KW-0456">Lyase</keyword>
<evidence type="ECO:0000256" key="6">
    <source>
        <dbReference type="ARBA" id="ARBA00023125"/>
    </source>
</evidence>
<dbReference type="Gene3D" id="3.90.1680.10">
    <property type="entry name" value="SOS response associated peptidase-like"/>
    <property type="match status" value="1"/>
</dbReference>
<evidence type="ECO:0000256" key="1">
    <source>
        <dbReference type="ARBA" id="ARBA00008136"/>
    </source>
</evidence>
<accession>A0A9D7E1P4</accession>
<dbReference type="GO" id="GO:0106300">
    <property type="term" value="P:protein-DNA covalent cross-linking repair"/>
    <property type="evidence" value="ECO:0007669"/>
    <property type="project" value="InterPro"/>
</dbReference>
<dbReference type="GO" id="GO:0016829">
    <property type="term" value="F:lyase activity"/>
    <property type="evidence" value="ECO:0007669"/>
    <property type="project" value="UniProtKB-KW"/>
</dbReference>
<dbReference type="InterPro" id="IPR003738">
    <property type="entry name" value="SRAP"/>
</dbReference>
<proteinExistence type="inferred from homology"/>
<protein>
    <recommendedName>
        <fullName evidence="8">Abasic site processing protein</fullName>
        <ecNumber evidence="8">3.4.-.-</ecNumber>
    </recommendedName>
</protein>
<keyword evidence="3" id="KW-0227">DNA damage</keyword>
<gene>
    <name evidence="9" type="ORF">IPH26_19220</name>
</gene>
<dbReference type="GO" id="GO:0003697">
    <property type="term" value="F:single-stranded DNA binding"/>
    <property type="evidence" value="ECO:0007669"/>
    <property type="project" value="InterPro"/>
</dbReference>
<evidence type="ECO:0000256" key="3">
    <source>
        <dbReference type="ARBA" id="ARBA00022763"/>
    </source>
</evidence>
<evidence type="ECO:0000256" key="4">
    <source>
        <dbReference type="ARBA" id="ARBA00022801"/>
    </source>
</evidence>
<keyword evidence="5" id="KW-0190">Covalent protein-DNA linkage</keyword>
<dbReference type="AlphaFoldDB" id="A0A9D7E1P4"/>
<name>A0A9D7E1P4_9PROT</name>
<evidence type="ECO:0000256" key="8">
    <source>
        <dbReference type="RuleBase" id="RU364100"/>
    </source>
</evidence>
<keyword evidence="4 8" id="KW-0378">Hydrolase</keyword>
<keyword evidence="2 8" id="KW-0645">Protease</keyword>
<dbReference type="SUPFAM" id="SSF143081">
    <property type="entry name" value="BB1717-like"/>
    <property type="match status" value="1"/>
</dbReference>
<dbReference type="Pfam" id="PF02586">
    <property type="entry name" value="SRAP"/>
    <property type="match status" value="1"/>
</dbReference>
<dbReference type="EMBL" id="JADJEV010000005">
    <property type="protein sequence ID" value="MBK6974968.1"/>
    <property type="molecule type" value="Genomic_DNA"/>
</dbReference>
<reference evidence="9" key="1">
    <citation type="submission" date="2020-10" db="EMBL/GenBank/DDBJ databases">
        <title>Connecting structure to function with the recovery of over 1000 high-quality activated sludge metagenome-assembled genomes encoding full-length rRNA genes using long-read sequencing.</title>
        <authorList>
            <person name="Singleton C.M."/>
            <person name="Petriglieri F."/>
            <person name="Kristensen J.M."/>
            <person name="Kirkegaard R.H."/>
            <person name="Michaelsen T.Y."/>
            <person name="Andersen M.H."/>
            <person name="Karst S.M."/>
            <person name="Dueholm M.S."/>
            <person name="Nielsen P.H."/>
            <person name="Albertsen M."/>
        </authorList>
    </citation>
    <scope>NUCLEOTIDE SEQUENCE</scope>
    <source>
        <strain evidence="9">Bjer_18-Q3-R1-45_BAT3C.347</strain>
    </source>
</reference>
<dbReference type="EC" id="3.4.-.-" evidence="8"/>
<sequence>MCGRVDLHTPAQEIAMRFEAVWSQSASQFVPGWNIAPTRPLLVVTQAGGARLLQSATWGLLPHWAKDPAMVRPINARAETVAAKPMFRDAFRKARCLLPIDGFYEWQRDGAVRQPWYFHMRDRGPFALAGLLSQWCPATGQPLDSCAVITTSANAVMAPVHDRMPVIVARVDWGAWLSGETTLAEDLLRPFGGDGLVADRVSKRVNKASNDGPDLIEPEC</sequence>
<dbReference type="PANTHER" id="PTHR13604:SF0">
    <property type="entry name" value="ABASIC SITE PROCESSING PROTEIN HMCES"/>
    <property type="match status" value="1"/>
</dbReference>
<evidence type="ECO:0000313" key="9">
    <source>
        <dbReference type="EMBL" id="MBK6974968.1"/>
    </source>
</evidence>
<keyword evidence="6" id="KW-0238">DNA-binding</keyword>
<evidence type="ECO:0000256" key="2">
    <source>
        <dbReference type="ARBA" id="ARBA00022670"/>
    </source>
</evidence>
<evidence type="ECO:0000256" key="5">
    <source>
        <dbReference type="ARBA" id="ARBA00023124"/>
    </source>
</evidence>
<evidence type="ECO:0000256" key="7">
    <source>
        <dbReference type="ARBA" id="ARBA00023239"/>
    </source>
</evidence>
<dbReference type="GO" id="GO:0008233">
    <property type="term" value="F:peptidase activity"/>
    <property type="evidence" value="ECO:0007669"/>
    <property type="project" value="UniProtKB-KW"/>
</dbReference>
<dbReference type="PANTHER" id="PTHR13604">
    <property type="entry name" value="DC12-RELATED"/>
    <property type="match status" value="1"/>
</dbReference>